<name>A0ACD5GZI3_9CYAN</name>
<evidence type="ECO:0000313" key="2">
    <source>
        <dbReference type="Proteomes" id="UP000095472"/>
    </source>
</evidence>
<dbReference type="EMBL" id="CP182909">
    <property type="protein sequence ID" value="XPM65991.1"/>
    <property type="molecule type" value="Genomic_DNA"/>
</dbReference>
<keyword evidence="2" id="KW-1185">Reference proteome</keyword>
<proteinExistence type="predicted"/>
<sequence length="100" mass="10941">MPASSDDPTMHKITGSRQPSPLTPDGRSDAVHLDREQMFHLIDGVLPFEACLYHQVLPLSLEGSVLNLGMVDREDHGVPRLCAAHFGLSQLFPSSASDYL</sequence>
<accession>A0ACD5GZI3</accession>
<dbReference type="Proteomes" id="UP000095472">
    <property type="component" value="Chromosome"/>
</dbReference>
<gene>
    <name evidence="1" type="ORF">BH720_011245</name>
</gene>
<protein>
    <submittedName>
        <fullName evidence="1">Uncharacterized protein</fullName>
    </submittedName>
</protein>
<reference evidence="1 2" key="1">
    <citation type="journal article" date="2016" name="Genome Announc.">
        <title>Draft Genome Sequence of the Thermotolerant Cyanobacterium Desertifilum sp. IPPAS B-1220.</title>
        <authorList>
            <person name="Mironov K.S."/>
            <person name="Sinetova M.A."/>
            <person name="Bolatkhan K."/>
            <person name="Zayadan B.K."/>
            <person name="Ustinova V.V."/>
            <person name="Kupriyanova E.V."/>
            <person name="Skrypnik A.N."/>
            <person name="Gogoleva N.E."/>
            <person name="Gogolev Y.V."/>
            <person name="Los D.A."/>
        </authorList>
    </citation>
    <scope>NUCLEOTIDE SEQUENCE [LARGE SCALE GENOMIC DNA]</scope>
    <source>
        <strain evidence="1 2">IPPAS B-1220</strain>
    </source>
</reference>
<evidence type="ECO:0000313" key="1">
    <source>
        <dbReference type="EMBL" id="XPM65991.1"/>
    </source>
</evidence>
<organism evidence="1 2">
    <name type="scientific">Desertifilum tharense IPPAS B-1220</name>
    <dbReference type="NCBI Taxonomy" id="1781255"/>
    <lineage>
        <taxon>Bacteria</taxon>
        <taxon>Bacillati</taxon>
        <taxon>Cyanobacteriota</taxon>
        <taxon>Cyanophyceae</taxon>
        <taxon>Desertifilales</taxon>
        <taxon>Desertifilaceae</taxon>
        <taxon>Desertifilum</taxon>
    </lineage>
</organism>